<dbReference type="EMBL" id="JADOXO010000147">
    <property type="protein sequence ID" value="KAF9811650.1"/>
    <property type="molecule type" value="Genomic_DNA"/>
</dbReference>
<dbReference type="AlphaFoldDB" id="A0A8H7U0K2"/>
<evidence type="ECO:0000313" key="1">
    <source>
        <dbReference type="EMBL" id="KAF9811650.1"/>
    </source>
</evidence>
<comment type="caution">
    <text evidence="1">The sequence shown here is derived from an EMBL/GenBank/DDBJ whole genome shotgun (WGS) entry which is preliminary data.</text>
</comment>
<dbReference type="Proteomes" id="UP000639403">
    <property type="component" value="Unassembled WGS sequence"/>
</dbReference>
<sequence>MVEVLSDMNEDLRFVADSLATASLYKKTVPASVSLIRPTFLVPLIIDLLAFLSQLIPRDVATVTMASLGMAMNHNNRFLDLIEDVQREFTSWMAARDRHRLWCASKALQSDPITRAAFTDVILTTSRQVLPFSRDLFMNGPRKFYSLTKLELIGRASRALEKSTLQYLGQALGQAPKLRELKLTNSEGLFEAEESLGPAIAELHTLKKLELRDGGRRTIKILHDLKSGLRHLVHDTCRSVYEDDAHYDYSPILLSNAVRELESLKLSAFDYDALPLELRKGHWPRIPSLWSLELEGSSTPMFPFVEAYPKIRKLHLFEVGYHVVDDNDGVDDNIADDNIPADDSDDFPADDAGGDVHMDDDVSTEEDVNMEEDVDVDKDDVYIGGGDIVTEDDNLDVDTNNMSKCWTRIAEVTVELSTLASWRLKCPVHHLELWHSDSAEFGDHERPINTNLLATRALTEMKPSVLTVDARVHLREEVWEPLMRSMTSVRYLEITLTCGLEQENDFQGWMNAVVPLLGSLDLQVLKFQLSACHRNMPDDPLDVGMFERMDKARHELPSFLASNAALGSLECYLCVQVVKKDWIGGYALEDEADWYRMHRDGGRRILHKIPSEVGEKILSDACLMPERLVVTLYDLLDSTHHSFTVTPSSER</sequence>
<dbReference type="InterPro" id="IPR032675">
    <property type="entry name" value="LRR_dom_sf"/>
</dbReference>
<reference evidence="1" key="1">
    <citation type="submission" date="2020-11" db="EMBL/GenBank/DDBJ databases">
        <authorList>
            <person name="Koelle M."/>
            <person name="Horta M.A.C."/>
            <person name="Nowrousian M."/>
            <person name="Ohm R.A."/>
            <person name="Benz P."/>
            <person name="Pilgard A."/>
        </authorList>
    </citation>
    <scope>NUCLEOTIDE SEQUENCE</scope>
    <source>
        <strain evidence="1">FPRL280</strain>
    </source>
</reference>
<evidence type="ECO:0000313" key="2">
    <source>
        <dbReference type="Proteomes" id="UP000639403"/>
    </source>
</evidence>
<dbReference type="SUPFAM" id="SSF52047">
    <property type="entry name" value="RNI-like"/>
    <property type="match status" value="1"/>
</dbReference>
<organism evidence="1 2">
    <name type="scientific">Rhodonia placenta</name>
    <dbReference type="NCBI Taxonomy" id="104341"/>
    <lineage>
        <taxon>Eukaryota</taxon>
        <taxon>Fungi</taxon>
        <taxon>Dikarya</taxon>
        <taxon>Basidiomycota</taxon>
        <taxon>Agaricomycotina</taxon>
        <taxon>Agaricomycetes</taxon>
        <taxon>Polyporales</taxon>
        <taxon>Adustoporiaceae</taxon>
        <taxon>Rhodonia</taxon>
    </lineage>
</organism>
<proteinExistence type="predicted"/>
<gene>
    <name evidence="1" type="ORF">IEO21_06499</name>
</gene>
<dbReference type="Gene3D" id="3.80.10.10">
    <property type="entry name" value="Ribonuclease Inhibitor"/>
    <property type="match status" value="1"/>
</dbReference>
<reference evidence="1" key="2">
    <citation type="journal article" name="Front. Microbiol.">
        <title>Degradative Capacity of Two Strains of Rhodonia placenta: From Phenotype to Genotype.</title>
        <authorList>
            <person name="Kolle M."/>
            <person name="Horta M.A.C."/>
            <person name="Nowrousian M."/>
            <person name="Ohm R.A."/>
            <person name="Benz J.P."/>
            <person name="Pilgard A."/>
        </authorList>
    </citation>
    <scope>NUCLEOTIDE SEQUENCE</scope>
    <source>
        <strain evidence="1">FPRL280</strain>
    </source>
</reference>
<protein>
    <submittedName>
        <fullName evidence="1">Uncharacterized protein</fullName>
    </submittedName>
</protein>
<name>A0A8H7U0K2_9APHY</name>
<accession>A0A8H7U0K2</accession>